<evidence type="ECO:0000313" key="3">
    <source>
        <dbReference type="Proteomes" id="UP000253319"/>
    </source>
</evidence>
<name>A0A365P0W0_9FLAO</name>
<dbReference type="EMBL" id="QLST01000010">
    <property type="protein sequence ID" value="RBA27994.1"/>
    <property type="molecule type" value="Genomic_DNA"/>
</dbReference>
<proteinExistence type="predicted"/>
<dbReference type="OrthoDB" id="1360301at2"/>
<evidence type="ECO:0000313" key="2">
    <source>
        <dbReference type="EMBL" id="RBA27994.1"/>
    </source>
</evidence>
<comment type="caution">
    <text evidence="2">The sequence shown here is derived from an EMBL/GenBank/DDBJ whole genome shotgun (WGS) entry which is preliminary data.</text>
</comment>
<keyword evidence="3" id="KW-1185">Reference proteome</keyword>
<accession>A0A365P0W0</accession>
<feature type="chain" id="PRO_5016712304" evidence="1">
    <location>
        <begin position="20"/>
        <end position="139"/>
    </location>
</feature>
<reference evidence="2 3" key="1">
    <citation type="submission" date="2018-06" db="EMBL/GenBank/DDBJ databases">
        <title>Flavobacterium tibetense sp. nov., isolated from a wetland YonghuCo on Tibetan Plateau.</title>
        <authorList>
            <person name="Xing P."/>
            <person name="Phurbu D."/>
            <person name="Lu H."/>
        </authorList>
    </citation>
    <scope>NUCLEOTIDE SEQUENCE [LARGE SCALE GENOMIC DNA]</scope>
    <source>
        <strain evidence="2 3">YH5</strain>
    </source>
</reference>
<keyword evidence="1" id="KW-0732">Signal</keyword>
<evidence type="ECO:0000256" key="1">
    <source>
        <dbReference type="SAM" id="SignalP"/>
    </source>
</evidence>
<dbReference type="AlphaFoldDB" id="A0A365P0W0"/>
<protein>
    <submittedName>
        <fullName evidence="2">Uncharacterized protein</fullName>
    </submittedName>
</protein>
<sequence>MKKCFLTMLFVLSTFLSNSQEQNSNCDFNYQINVSPAKSDLLESLQEAQMKWDFSKLKLNKDLTVTIEVVPIFDCFNGETATDFKETIIISSDKSDFKSKGSFLFNLDNMMAKCFKWRVIVKSKSCTEASNWKHFSYLK</sequence>
<dbReference type="RefSeq" id="WP_113989275.1">
    <property type="nucleotide sequence ID" value="NZ_QLST01000010.1"/>
</dbReference>
<dbReference type="Proteomes" id="UP000253319">
    <property type="component" value="Unassembled WGS sequence"/>
</dbReference>
<gene>
    <name evidence="2" type="ORF">DPN68_08740</name>
</gene>
<organism evidence="2 3">
    <name type="scientific">Flavobacterium tibetense</name>
    <dbReference type="NCBI Taxonomy" id="2233533"/>
    <lineage>
        <taxon>Bacteria</taxon>
        <taxon>Pseudomonadati</taxon>
        <taxon>Bacteroidota</taxon>
        <taxon>Flavobacteriia</taxon>
        <taxon>Flavobacteriales</taxon>
        <taxon>Flavobacteriaceae</taxon>
        <taxon>Flavobacterium</taxon>
    </lineage>
</organism>
<feature type="signal peptide" evidence="1">
    <location>
        <begin position="1"/>
        <end position="19"/>
    </location>
</feature>